<dbReference type="Gene3D" id="3.40.50.720">
    <property type="entry name" value="NAD(P)-binding Rossmann-like Domain"/>
    <property type="match status" value="1"/>
</dbReference>
<evidence type="ECO:0000259" key="3">
    <source>
        <dbReference type="Pfam" id="PF05368"/>
    </source>
</evidence>
<dbReference type="InterPro" id="IPR008030">
    <property type="entry name" value="NmrA-like"/>
</dbReference>
<dbReference type="InterPro" id="IPR036291">
    <property type="entry name" value="NAD(P)-bd_dom_sf"/>
</dbReference>
<dbReference type="Proteomes" id="UP000070544">
    <property type="component" value="Unassembled WGS sequence"/>
</dbReference>
<dbReference type="EMBL" id="KQ965758">
    <property type="protein sequence ID" value="KXS16033.1"/>
    <property type="molecule type" value="Genomic_DNA"/>
</dbReference>
<evidence type="ECO:0000256" key="2">
    <source>
        <dbReference type="ARBA" id="ARBA00023002"/>
    </source>
</evidence>
<keyword evidence="1" id="KW-0521">NADP</keyword>
<dbReference type="Pfam" id="PF05368">
    <property type="entry name" value="NmrA"/>
    <property type="match status" value="1"/>
</dbReference>
<feature type="domain" description="NmrA-like" evidence="3">
    <location>
        <begin position="6"/>
        <end position="140"/>
    </location>
</feature>
<dbReference type="GO" id="GO:0016491">
    <property type="term" value="F:oxidoreductase activity"/>
    <property type="evidence" value="ECO:0007669"/>
    <property type="project" value="UniProtKB-KW"/>
</dbReference>
<evidence type="ECO:0000313" key="5">
    <source>
        <dbReference type="Proteomes" id="UP000070544"/>
    </source>
</evidence>
<evidence type="ECO:0000256" key="1">
    <source>
        <dbReference type="ARBA" id="ARBA00022857"/>
    </source>
</evidence>
<dbReference type="PANTHER" id="PTHR47706">
    <property type="entry name" value="NMRA-LIKE FAMILY PROTEIN"/>
    <property type="match status" value="1"/>
</dbReference>
<proteinExistence type="predicted"/>
<reference evidence="4 5" key="1">
    <citation type="journal article" date="2015" name="Genome Biol. Evol.">
        <title>Phylogenomic analyses indicate that early fungi evolved digesting cell walls of algal ancestors of land plants.</title>
        <authorList>
            <person name="Chang Y."/>
            <person name="Wang S."/>
            <person name="Sekimoto S."/>
            <person name="Aerts A.L."/>
            <person name="Choi C."/>
            <person name="Clum A."/>
            <person name="LaButti K.M."/>
            <person name="Lindquist E.A."/>
            <person name="Yee Ngan C."/>
            <person name="Ohm R.A."/>
            <person name="Salamov A.A."/>
            <person name="Grigoriev I.V."/>
            <person name="Spatafora J.W."/>
            <person name="Berbee M.L."/>
        </authorList>
    </citation>
    <scope>NUCLEOTIDE SEQUENCE [LARGE SCALE GENOMIC DNA]</scope>
    <source>
        <strain evidence="4 5">JEL478</strain>
    </source>
</reference>
<dbReference type="OrthoDB" id="2109383at2759"/>
<organism evidence="4 5">
    <name type="scientific">Gonapodya prolifera (strain JEL478)</name>
    <name type="common">Monoblepharis prolifera</name>
    <dbReference type="NCBI Taxonomy" id="1344416"/>
    <lineage>
        <taxon>Eukaryota</taxon>
        <taxon>Fungi</taxon>
        <taxon>Fungi incertae sedis</taxon>
        <taxon>Chytridiomycota</taxon>
        <taxon>Chytridiomycota incertae sedis</taxon>
        <taxon>Monoblepharidomycetes</taxon>
        <taxon>Monoblepharidales</taxon>
        <taxon>Gonapodyaceae</taxon>
        <taxon>Gonapodya</taxon>
    </lineage>
</organism>
<dbReference type="SUPFAM" id="SSF51735">
    <property type="entry name" value="NAD(P)-binding Rossmann-fold domains"/>
    <property type="match status" value="1"/>
</dbReference>
<accession>A0A139AHZ8</accession>
<protein>
    <submittedName>
        <fullName evidence="4">NAD(P)-binding protein</fullName>
    </submittedName>
</protein>
<dbReference type="CDD" id="cd05259">
    <property type="entry name" value="PCBER_SDR_a"/>
    <property type="match status" value="1"/>
</dbReference>
<evidence type="ECO:0000313" key="4">
    <source>
        <dbReference type="EMBL" id="KXS16033.1"/>
    </source>
</evidence>
<dbReference type="PANTHER" id="PTHR47706:SF7">
    <property type="entry name" value="CIPA-LIKE, PUTATIVE (AFU_ORTHOLOGUE AFUA_1G01630)-RELATED"/>
    <property type="match status" value="1"/>
</dbReference>
<gene>
    <name evidence="4" type="ORF">M427DRAFT_98397</name>
</gene>
<name>A0A139AHZ8_GONPJ</name>
<dbReference type="InterPro" id="IPR051609">
    <property type="entry name" value="NmrA/Isoflavone_reductase-like"/>
</dbReference>
<dbReference type="OMA" id="STWPQIG"/>
<sequence>MSNFIKQVALVGGGGNAGSHIARALLQTGKHSVTAISRSSSSSSSSTIPPGIPTVRVNYGDPESLVSALRGYDALVITLGVMAPPGTQESLIRAAVQAGVPWILPNEWAADTYDAGLQRDVVPYKQKAEFRKFIEDLPGGGAVSYVAVHTGFWYEFSLPIPDAFGFDLTTRTATLFDDGTAKISTSTLPQVGRAVAALLSLPVTHPDPAVATLDRFRNKPVYVSSFTVSQSDMLDSLCRVTGTLKADWTVRHESSANRYSAGVEAIQRGDWSGMVKMMYARNFFRDGAGDYERTRGTANGVLGLESEDLDEATTMAVERGKY</sequence>
<dbReference type="AlphaFoldDB" id="A0A139AHZ8"/>
<keyword evidence="2" id="KW-0560">Oxidoreductase</keyword>
<dbReference type="STRING" id="1344416.A0A139AHZ8"/>
<dbReference type="InterPro" id="IPR045312">
    <property type="entry name" value="PCBER-like"/>
</dbReference>
<keyword evidence="5" id="KW-1185">Reference proteome</keyword>